<dbReference type="GO" id="GO:0008270">
    <property type="term" value="F:zinc ion binding"/>
    <property type="evidence" value="ECO:0007669"/>
    <property type="project" value="TreeGrafter"/>
</dbReference>
<gene>
    <name evidence="1" type="ORF">H0H81_002614</name>
</gene>
<keyword evidence="2" id="KW-1185">Reference proteome</keyword>
<organism evidence="1 2">
    <name type="scientific">Sphagnurus paluster</name>
    <dbReference type="NCBI Taxonomy" id="117069"/>
    <lineage>
        <taxon>Eukaryota</taxon>
        <taxon>Fungi</taxon>
        <taxon>Dikarya</taxon>
        <taxon>Basidiomycota</taxon>
        <taxon>Agaricomycotina</taxon>
        <taxon>Agaricomycetes</taxon>
        <taxon>Agaricomycetidae</taxon>
        <taxon>Agaricales</taxon>
        <taxon>Tricholomatineae</taxon>
        <taxon>Lyophyllaceae</taxon>
        <taxon>Sphagnurus</taxon>
    </lineage>
</organism>
<dbReference type="PANTHER" id="PTHR13803:SF4">
    <property type="entry name" value="SECRETORY 24CD, ISOFORM C"/>
    <property type="match status" value="1"/>
</dbReference>
<reference evidence="1" key="1">
    <citation type="submission" date="2021-02" db="EMBL/GenBank/DDBJ databases">
        <authorList>
            <person name="Nieuwenhuis M."/>
            <person name="Van De Peppel L.J.J."/>
        </authorList>
    </citation>
    <scope>NUCLEOTIDE SEQUENCE</scope>
    <source>
        <strain evidence="1">D49</strain>
    </source>
</reference>
<dbReference type="InterPro" id="IPR029006">
    <property type="entry name" value="ADF-H/Gelsolin-like_dom_sf"/>
</dbReference>
<dbReference type="GO" id="GO:0000149">
    <property type="term" value="F:SNARE binding"/>
    <property type="evidence" value="ECO:0007669"/>
    <property type="project" value="TreeGrafter"/>
</dbReference>
<evidence type="ECO:0000313" key="1">
    <source>
        <dbReference type="EMBL" id="KAG5654425.1"/>
    </source>
</evidence>
<dbReference type="GO" id="GO:0090110">
    <property type="term" value="P:COPII-coated vesicle cargo loading"/>
    <property type="evidence" value="ECO:0007669"/>
    <property type="project" value="TreeGrafter"/>
</dbReference>
<comment type="caution">
    <text evidence="1">The sequence shown here is derived from an EMBL/GenBank/DDBJ whole genome shotgun (WGS) entry which is preliminary data.</text>
</comment>
<name>A0A9P7GS68_9AGAR</name>
<dbReference type="OrthoDB" id="49016at2759"/>
<dbReference type="PANTHER" id="PTHR13803">
    <property type="entry name" value="SEC24-RELATED PROTEIN"/>
    <property type="match status" value="1"/>
</dbReference>
<protein>
    <submittedName>
        <fullName evidence="1">Uncharacterized protein</fullName>
    </submittedName>
</protein>
<reference evidence="1" key="2">
    <citation type="submission" date="2021-10" db="EMBL/GenBank/DDBJ databases">
        <title>Phylogenomics reveals ancestral predisposition of the termite-cultivated fungus Termitomyces towards a domesticated lifestyle.</title>
        <authorList>
            <person name="Auxier B."/>
            <person name="Grum-Grzhimaylo A."/>
            <person name="Cardenas M.E."/>
            <person name="Lodge J.D."/>
            <person name="Laessoe T."/>
            <person name="Pedersen O."/>
            <person name="Smith M.E."/>
            <person name="Kuyper T.W."/>
            <person name="Franco-Molano E.A."/>
            <person name="Baroni T.J."/>
            <person name="Aanen D.K."/>
        </authorList>
    </citation>
    <scope>NUCLEOTIDE SEQUENCE</scope>
    <source>
        <strain evidence="1">D49</strain>
    </source>
</reference>
<evidence type="ECO:0000313" key="2">
    <source>
        <dbReference type="Proteomes" id="UP000717328"/>
    </source>
</evidence>
<accession>A0A9P7GS68</accession>
<dbReference type="GO" id="GO:0030127">
    <property type="term" value="C:COPII vesicle coat"/>
    <property type="evidence" value="ECO:0007669"/>
    <property type="project" value="TreeGrafter"/>
</dbReference>
<dbReference type="AlphaFoldDB" id="A0A9P7GS68"/>
<dbReference type="Gene3D" id="3.40.20.10">
    <property type="entry name" value="Severin"/>
    <property type="match status" value="2"/>
</dbReference>
<dbReference type="SUPFAM" id="SSF82754">
    <property type="entry name" value="C-terminal, gelsolin-like domain of Sec23/24"/>
    <property type="match status" value="1"/>
</dbReference>
<dbReference type="InterPro" id="IPR050550">
    <property type="entry name" value="SEC23_SEC24_subfamily"/>
</dbReference>
<dbReference type="InterPro" id="IPR036180">
    <property type="entry name" value="Gelsolin-like_dom_sf"/>
</dbReference>
<dbReference type="EMBL" id="JABCKI010000008">
    <property type="protein sequence ID" value="KAG5654425.1"/>
    <property type="molecule type" value="Genomic_DNA"/>
</dbReference>
<dbReference type="Proteomes" id="UP000717328">
    <property type="component" value="Unassembled WGS sequence"/>
</dbReference>
<dbReference type="GO" id="GO:0070971">
    <property type="term" value="C:endoplasmic reticulum exit site"/>
    <property type="evidence" value="ECO:0007669"/>
    <property type="project" value="TreeGrafter"/>
</dbReference>
<sequence length="201" mass="23035">MVSSDARNYHAHRMNSMAIRTLTHYIYPQVMALHDLEDDVALPDQDGHTRFPVVMRDSHMFMEAHGLYVAGAWGNQCLLGNYLLISDVENEESTIFWVGNSVSPQLLTDLFGVDDVLSLDPRLCQLPVLDTRLSIQVRNILTYRRLQRGGRLTRMYIARQNLDASEIEFSDMLVEDQNNGNMSYTDCKPHCLKFAAYSYLL</sequence>
<proteinExistence type="predicted"/>